<dbReference type="GO" id="GO:0003700">
    <property type="term" value="F:DNA-binding transcription factor activity"/>
    <property type="evidence" value="ECO:0007669"/>
    <property type="project" value="InterPro"/>
</dbReference>
<gene>
    <name evidence="3" type="primary">cadR</name>
    <name evidence="3" type="ORF">GTP41_24785</name>
</gene>
<comment type="caution">
    <text evidence="3">The sequence shown here is derived from an EMBL/GenBank/DDBJ whole genome shotgun (WGS) entry which is preliminary data.</text>
</comment>
<dbReference type="Gene3D" id="1.10.1660.10">
    <property type="match status" value="1"/>
</dbReference>
<dbReference type="SUPFAM" id="SSF46955">
    <property type="entry name" value="Putative DNA-binding domain"/>
    <property type="match status" value="1"/>
</dbReference>
<feature type="domain" description="HTH merR-type" evidence="2">
    <location>
        <begin position="1"/>
        <end position="69"/>
    </location>
</feature>
<sequence length="134" mass="15140">MKIGELARLTGCTVETLRFYERRGLLDALSRSESNYRSYDESSVRRIQFIRHCRSLDIGLDEIIQLLASRDAPEEDCGSVNALIDRHIDQVAERIAQLTSLREELLTIRGRCNARSTSSDCAILRELSKPEAAA</sequence>
<evidence type="ECO:0000259" key="2">
    <source>
        <dbReference type="PROSITE" id="PS50937"/>
    </source>
</evidence>
<dbReference type="PANTHER" id="PTHR30204">
    <property type="entry name" value="REDOX-CYCLING DRUG-SENSING TRANSCRIPTIONAL ACTIVATOR SOXR"/>
    <property type="match status" value="1"/>
</dbReference>
<proteinExistence type="predicted"/>
<dbReference type="GO" id="GO:0045893">
    <property type="term" value="P:positive regulation of DNA-templated transcription"/>
    <property type="evidence" value="ECO:0007669"/>
    <property type="project" value="InterPro"/>
</dbReference>
<name>A0A6N9HNR9_9BURK</name>
<organism evidence="3 4">
    <name type="scientific">Pseudoduganella guangdongensis</name>
    <dbReference type="NCBI Taxonomy" id="2692179"/>
    <lineage>
        <taxon>Bacteria</taxon>
        <taxon>Pseudomonadati</taxon>
        <taxon>Pseudomonadota</taxon>
        <taxon>Betaproteobacteria</taxon>
        <taxon>Burkholderiales</taxon>
        <taxon>Oxalobacteraceae</taxon>
        <taxon>Telluria group</taxon>
        <taxon>Pseudoduganella</taxon>
    </lineage>
</organism>
<dbReference type="PROSITE" id="PS00552">
    <property type="entry name" value="HTH_MERR_1"/>
    <property type="match status" value="1"/>
</dbReference>
<reference evidence="3 4" key="1">
    <citation type="submission" date="2019-12" db="EMBL/GenBank/DDBJ databases">
        <title>Novel species isolated from a subtropical stream in China.</title>
        <authorList>
            <person name="Lu H."/>
        </authorList>
    </citation>
    <scope>NUCLEOTIDE SEQUENCE [LARGE SCALE GENOMIC DNA]</scope>
    <source>
        <strain evidence="3 4">DS3</strain>
    </source>
</reference>
<dbReference type="PRINTS" id="PR00040">
    <property type="entry name" value="HTHMERR"/>
</dbReference>
<keyword evidence="4" id="KW-1185">Reference proteome</keyword>
<dbReference type="CDD" id="cd04784">
    <property type="entry name" value="HTH_CadR-PbrR"/>
    <property type="match status" value="1"/>
</dbReference>
<dbReference type="Pfam" id="PF13411">
    <property type="entry name" value="MerR_1"/>
    <property type="match status" value="1"/>
</dbReference>
<accession>A0A6N9HNR9</accession>
<keyword evidence="1" id="KW-0238">DNA-binding</keyword>
<dbReference type="EMBL" id="WWCJ01000027">
    <property type="protein sequence ID" value="MYN05318.1"/>
    <property type="molecule type" value="Genomic_DNA"/>
</dbReference>
<dbReference type="PROSITE" id="PS50937">
    <property type="entry name" value="HTH_MERR_2"/>
    <property type="match status" value="1"/>
</dbReference>
<dbReference type="AlphaFoldDB" id="A0A6N9HNR9"/>
<dbReference type="PANTHER" id="PTHR30204:SF92">
    <property type="entry name" value="HTH-TYPE TRANSCRIPTIONAL REGULATOR ZNTR"/>
    <property type="match status" value="1"/>
</dbReference>
<protein>
    <submittedName>
        <fullName evidence="3">Cd(II)/Pb(II)-responsive transcriptional regulator</fullName>
    </submittedName>
</protein>
<dbReference type="InterPro" id="IPR009061">
    <property type="entry name" value="DNA-bd_dom_put_sf"/>
</dbReference>
<dbReference type="SMART" id="SM00422">
    <property type="entry name" value="HTH_MERR"/>
    <property type="match status" value="1"/>
</dbReference>
<dbReference type="RefSeq" id="WP_161028265.1">
    <property type="nucleotide sequence ID" value="NZ_WWCJ01000027.1"/>
</dbReference>
<evidence type="ECO:0000313" key="4">
    <source>
        <dbReference type="Proteomes" id="UP000448575"/>
    </source>
</evidence>
<dbReference type="NCBIfam" id="TIGR02047">
    <property type="entry name" value="CadR-PbrR"/>
    <property type="match status" value="1"/>
</dbReference>
<dbReference type="Proteomes" id="UP000448575">
    <property type="component" value="Unassembled WGS sequence"/>
</dbReference>
<dbReference type="GO" id="GO:0046872">
    <property type="term" value="F:metal ion binding"/>
    <property type="evidence" value="ECO:0007669"/>
    <property type="project" value="InterPro"/>
</dbReference>
<evidence type="ECO:0000256" key="1">
    <source>
        <dbReference type="ARBA" id="ARBA00023125"/>
    </source>
</evidence>
<evidence type="ECO:0000313" key="3">
    <source>
        <dbReference type="EMBL" id="MYN05318.1"/>
    </source>
</evidence>
<dbReference type="InterPro" id="IPR000551">
    <property type="entry name" value="MerR-type_HTH_dom"/>
</dbReference>
<dbReference type="GO" id="GO:0003677">
    <property type="term" value="F:DNA binding"/>
    <property type="evidence" value="ECO:0007669"/>
    <property type="project" value="UniProtKB-KW"/>
</dbReference>
<dbReference type="InterPro" id="IPR047057">
    <property type="entry name" value="MerR_fam"/>
</dbReference>
<dbReference type="InterPro" id="IPR011791">
    <property type="entry name" value="CadR-PbrR"/>
</dbReference>